<protein>
    <recommendedName>
        <fullName evidence="3">Uma2 family endonuclease</fullName>
    </recommendedName>
</protein>
<dbReference type="Proteomes" id="UP000003480">
    <property type="component" value="Unassembled WGS sequence"/>
</dbReference>
<evidence type="ECO:0000313" key="1">
    <source>
        <dbReference type="EMBL" id="CCI02089.1"/>
    </source>
</evidence>
<accession>I4G2C8</accession>
<comment type="caution">
    <text evidence="1">The sequence shown here is derived from an EMBL/GenBank/DDBJ whole genome shotgun (WGS) entry which is preliminary data.</text>
</comment>
<proteinExistence type="predicted"/>
<gene>
    <name evidence="1" type="ORF">MICAC_2940002</name>
</gene>
<reference evidence="1 2" key="1">
    <citation type="submission" date="2012-04" db="EMBL/GenBank/DDBJ databases">
        <authorList>
            <person name="Genoscope - CEA"/>
        </authorList>
    </citation>
    <scope>NUCLEOTIDE SEQUENCE [LARGE SCALE GENOMIC DNA]</scope>
    <source>
        <strain evidence="1 2">9443</strain>
    </source>
</reference>
<evidence type="ECO:0008006" key="3">
    <source>
        <dbReference type="Google" id="ProtNLM"/>
    </source>
</evidence>
<name>I4G2C8_MICAE</name>
<evidence type="ECO:0000313" key="2">
    <source>
        <dbReference type="Proteomes" id="UP000003480"/>
    </source>
</evidence>
<sequence>MITVEPITLNLKSVNLSDEQFYQLCHNNDDWRIEQNAAGELIIMLRLVLLVGIENQI</sequence>
<dbReference type="HOGENOM" id="CLU_211551_0_0_3"/>
<organism evidence="1 2">
    <name type="scientific">Microcystis aeruginosa PCC 9443</name>
    <dbReference type="NCBI Taxonomy" id="1160281"/>
    <lineage>
        <taxon>Bacteria</taxon>
        <taxon>Bacillati</taxon>
        <taxon>Cyanobacteriota</taxon>
        <taxon>Cyanophyceae</taxon>
        <taxon>Oscillatoriophycideae</taxon>
        <taxon>Chroococcales</taxon>
        <taxon>Microcystaceae</taxon>
        <taxon>Microcystis</taxon>
    </lineage>
</organism>
<dbReference type="AlphaFoldDB" id="I4G2C8"/>
<dbReference type="EMBL" id="CAIJ01000217">
    <property type="protein sequence ID" value="CCI02089.1"/>
    <property type="molecule type" value="Genomic_DNA"/>
</dbReference>